<keyword evidence="3" id="KW-1185">Reference proteome</keyword>
<evidence type="ECO:0000256" key="1">
    <source>
        <dbReference type="SAM" id="MobiDB-lite"/>
    </source>
</evidence>
<evidence type="ECO:0000313" key="2">
    <source>
        <dbReference type="EMBL" id="EDW69203.1"/>
    </source>
</evidence>
<dbReference type="OMA" id="IGNMDQS"/>
<feature type="region of interest" description="Disordered" evidence="1">
    <location>
        <begin position="88"/>
        <end position="167"/>
    </location>
</feature>
<organism evidence="2 3">
    <name type="scientific">Drosophila virilis</name>
    <name type="common">Fruit fly</name>
    <dbReference type="NCBI Taxonomy" id="7244"/>
    <lineage>
        <taxon>Eukaryota</taxon>
        <taxon>Metazoa</taxon>
        <taxon>Ecdysozoa</taxon>
        <taxon>Arthropoda</taxon>
        <taxon>Hexapoda</taxon>
        <taxon>Insecta</taxon>
        <taxon>Pterygota</taxon>
        <taxon>Neoptera</taxon>
        <taxon>Endopterygota</taxon>
        <taxon>Diptera</taxon>
        <taxon>Brachycera</taxon>
        <taxon>Muscomorpha</taxon>
        <taxon>Ephydroidea</taxon>
        <taxon>Drosophilidae</taxon>
        <taxon>Drosophila</taxon>
    </lineage>
</organism>
<dbReference type="Proteomes" id="UP000008792">
    <property type="component" value="Unassembled WGS sequence"/>
</dbReference>
<feature type="compositionally biased region" description="Basic and acidic residues" evidence="1">
    <location>
        <begin position="99"/>
        <end position="110"/>
    </location>
</feature>
<name>B4LF34_DROVI</name>
<gene>
    <name evidence="2" type="primary">Dvir\GJ12257</name>
    <name evidence="2" type="ORF">Dvir_GJ12257</name>
</gene>
<reference evidence="2 3" key="1">
    <citation type="journal article" date="2007" name="Nature">
        <title>Evolution of genes and genomes on the Drosophila phylogeny.</title>
        <authorList>
            <consortium name="Drosophila 12 Genomes Consortium"/>
            <person name="Clark A.G."/>
            <person name="Eisen M.B."/>
            <person name="Smith D.R."/>
            <person name="Bergman C.M."/>
            <person name="Oliver B."/>
            <person name="Markow T.A."/>
            <person name="Kaufman T.C."/>
            <person name="Kellis M."/>
            <person name="Gelbart W."/>
            <person name="Iyer V.N."/>
            <person name="Pollard D.A."/>
            <person name="Sackton T.B."/>
            <person name="Larracuente A.M."/>
            <person name="Singh N.D."/>
            <person name="Abad J.P."/>
            <person name="Abt D.N."/>
            <person name="Adryan B."/>
            <person name="Aguade M."/>
            <person name="Akashi H."/>
            <person name="Anderson W.W."/>
            <person name="Aquadro C.F."/>
            <person name="Ardell D.H."/>
            <person name="Arguello R."/>
            <person name="Artieri C.G."/>
            <person name="Barbash D.A."/>
            <person name="Barker D."/>
            <person name="Barsanti P."/>
            <person name="Batterham P."/>
            <person name="Batzoglou S."/>
            <person name="Begun D."/>
            <person name="Bhutkar A."/>
            <person name="Blanco E."/>
            <person name="Bosak S.A."/>
            <person name="Bradley R.K."/>
            <person name="Brand A.D."/>
            <person name="Brent M.R."/>
            <person name="Brooks A.N."/>
            <person name="Brown R.H."/>
            <person name="Butlin R.K."/>
            <person name="Caggese C."/>
            <person name="Calvi B.R."/>
            <person name="Bernardo de Carvalho A."/>
            <person name="Caspi A."/>
            <person name="Castrezana S."/>
            <person name="Celniker S.E."/>
            <person name="Chang J.L."/>
            <person name="Chapple C."/>
            <person name="Chatterji S."/>
            <person name="Chinwalla A."/>
            <person name="Civetta A."/>
            <person name="Clifton S.W."/>
            <person name="Comeron J.M."/>
            <person name="Costello J.C."/>
            <person name="Coyne J.A."/>
            <person name="Daub J."/>
            <person name="David R.G."/>
            <person name="Delcher A.L."/>
            <person name="Delehaunty K."/>
            <person name="Do C.B."/>
            <person name="Ebling H."/>
            <person name="Edwards K."/>
            <person name="Eickbush T."/>
            <person name="Evans J.D."/>
            <person name="Filipski A."/>
            <person name="Findeiss S."/>
            <person name="Freyhult E."/>
            <person name="Fulton L."/>
            <person name="Fulton R."/>
            <person name="Garcia A.C."/>
            <person name="Gardiner A."/>
            <person name="Garfield D.A."/>
            <person name="Garvin B.E."/>
            <person name="Gibson G."/>
            <person name="Gilbert D."/>
            <person name="Gnerre S."/>
            <person name="Godfrey J."/>
            <person name="Good R."/>
            <person name="Gotea V."/>
            <person name="Gravely B."/>
            <person name="Greenberg A.J."/>
            <person name="Griffiths-Jones S."/>
            <person name="Gross S."/>
            <person name="Guigo R."/>
            <person name="Gustafson E.A."/>
            <person name="Haerty W."/>
            <person name="Hahn M.W."/>
            <person name="Halligan D.L."/>
            <person name="Halpern A.L."/>
            <person name="Halter G.M."/>
            <person name="Han M.V."/>
            <person name="Heger A."/>
            <person name="Hillier L."/>
            <person name="Hinrichs A.S."/>
            <person name="Holmes I."/>
            <person name="Hoskins R.A."/>
            <person name="Hubisz M.J."/>
            <person name="Hultmark D."/>
            <person name="Huntley M.A."/>
            <person name="Jaffe D.B."/>
            <person name="Jagadeeshan S."/>
            <person name="Jeck W.R."/>
            <person name="Johnson J."/>
            <person name="Jones C.D."/>
            <person name="Jordan W.C."/>
            <person name="Karpen G.H."/>
            <person name="Kataoka E."/>
            <person name="Keightley P.D."/>
            <person name="Kheradpour P."/>
            <person name="Kirkness E.F."/>
            <person name="Koerich L.B."/>
            <person name="Kristiansen K."/>
            <person name="Kudrna D."/>
            <person name="Kulathinal R.J."/>
            <person name="Kumar S."/>
            <person name="Kwok R."/>
            <person name="Lander E."/>
            <person name="Langley C.H."/>
            <person name="Lapoint R."/>
            <person name="Lazzaro B.P."/>
            <person name="Lee S.J."/>
            <person name="Levesque L."/>
            <person name="Li R."/>
            <person name="Lin C.F."/>
            <person name="Lin M.F."/>
            <person name="Lindblad-Toh K."/>
            <person name="Llopart A."/>
            <person name="Long M."/>
            <person name="Low L."/>
            <person name="Lozovsky E."/>
            <person name="Lu J."/>
            <person name="Luo M."/>
            <person name="Machado C.A."/>
            <person name="Makalowski W."/>
            <person name="Marzo M."/>
            <person name="Matsuda M."/>
            <person name="Matzkin L."/>
            <person name="McAllister B."/>
            <person name="McBride C.S."/>
            <person name="McKernan B."/>
            <person name="McKernan K."/>
            <person name="Mendez-Lago M."/>
            <person name="Minx P."/>
            <person name="Mollenhauer M.U."/>
            <person name="Montooth K."/>
            <person name="Mount S.M."/>
            <person name="Mu X."/>
            <person name="Myers E."/>
            <person name="Negre B."/>
            <person name="Newfeld S."/>
            <person name="Nielsen R."/>
            <person name="Noor M.A."/>
            <person name="O'Grady P."/>
            <person name="Pachter L."/>
            <person name="Papaceit M."/>
            <person name="Parisi M.J."/>
            <person name="Parisi M."/>
            <person name="Parts L."/>
            <person name="Pedersen J.S."/>
            <person name="Pesole G."/>
            <person name="Phillippy A.M."/>
            <person name="Ponting C.P."/>
            <person name="Pop M."/>
            <person name="Porcelli D."/>
            <person name="Powell J.R."/>
            <person name="Prohaska S."/>
            <person name="Pruitt K."/>
            <person name="Puig M."/>
            <person name="Quesneville H."/>
            <person name="Ram K.R."/>
            <person name="Rand D."/>
            <person name="Rasmussen M.D."/>
            <person name="Reed L.K."/>
            <person name="Reenan R."/>
            <person name="Reily A."/>
            <person name="Remington K.A."/>
            <person name="Rieger T.T."/>
            <person name="Ritchie M.G."/>
            <person name="Robin C."/>
            <person name="Rogers Y.H."/>
            <person name="Rohde C."/>
            <person name="Rozas J."/>
            <person name="Rubenfield M.J."/>
            <person name="Ruiz A."/>
            <person name="Russo S."/>
            <person name="Salzberg S.L."/>
            <person name="Sanchez-Gracia A."/>
            <person name="Saranga D.J."/>
            <person name="Sato H."/>
            <person name="Schaeffer S.W."/>
            <person name="Schatz M.C."/>
            <person name="Schlenke T."/>
            <person name="Schwartz R."/>
            <person name="Segarra C."/>
            <person name="Singh R.S."/>
            <person name="Sirot L."/>
            <person name="Sirota M."/>
            <person name="Sisneros N.B."/>
            <person name="Smith C.D."/>
            <person name="Smith T.F."/>
            <person name="Spieth J."/>
            <person name="Stage D.E."/>
            <person name="Stark A."/>
            <person name="Stephan W."/>
            <person name="Strausberg R.L."/>
            <person name="Strempel S."/>
            <person name="Sturgill D."/>
            <person name="Sutton G."/>
            <person name="Sutton G.G."/>
            <person name="Tao W."/>
            <person name="Teichmann S."/>
            <person name="Tobari Y.N."/>
            <person name="Tomimura Y."/>
            <person name="Tsolas J.M."/>
            <person name="Valente V.L."/>
            <person name="Venter E."/>
            <person name="Venter J.C."/>
            <person name="Vicario S."/>
            <person name="Vieira F.G."/>
            <person name="Vilella A.J."/>
            <person name="Villasante A."/>
            <person name="Walenz B."/>
            <person name="Wang J."/>
            <person name="Wasserman M."/>
            <person name="Watts T."/>
            <person name="Wilson D."/>
            <person name="Wilson R.K."/>
            <person name="Wing R.A."/>
            <person name="Wolfner M.F."/>
            <person name="Wong A."/>
            <person name="Wong G.K."/>
            <person name="Wu C.I."/>
            <person name="Wu G."/>
            <person name="Yamamoto D."/>
            <person name="Yang H.P."/>
            <person name="Yang S.P."/>
            <person name="Yorke J.A."/>
            <person name="Yoshida K."/>
            <person name="Zdobnov E."/>
            <person name="Zhang P."/>
            <person name="Zhang Y."/>
            <person name="Zimin A.V."/>
            <person name="Baldwin J."/>
            <person name="Abdouelleil A."/>
            <person name="Abdulkadir J."/>
            <person name="Abebe A."/>
            <person name="Abera B."/>
            <person name="Abreu J."/>
            <person name="Acer S.C."/>
            <person name="Aftuck L."/>
            <person name="Alexander A."/>
            <person name="An P."/>
            <person name="Anderson E."/>
            <person name="Anderson S."/>
            <person name="Arachi H."/>
            <person name="Azer M."/>
            <person name="Bachantsang P."/>
            <person name="Barry A."/>
            <person name="Bayul T."/>
            <person name="Berlin A."/>
            <person name="Bessette D."/>
            <person name="Bloom T."/>
            <person name="Blye J."/>
            <person name="Boguslavskiy L."/>
            <person name="Bonnet C."/>
            <person name="Boukhgalter B."/>
            <person name="Bourzgui I."/>
            <person name="Brown A."/>
            <person name="Cahill P."/>
            <person name="Channer S."/>
            <person name="Cheshatsang Y."/>
            <person name="Chuda L."/>
            <person name="Citroen M."/>
            <person name="Collymore A."/>
            <person name="Cooke P."/>
            <person name="Costello M."/>
            <person name="D'Aco K."/>
            <person name="Daza R."/>
            <person name="De Haan G."/>
            <person name="DeGray S."/>
            <person name="DeMaso C."/>
            <person name="Dhargay N."/>
            <person name="Dooley K."/>
            <person name="Dooley E."/>
            <person name="Doricent M."/>
            <person name="Dorje P."/>
            <person name="Dorjee K."/>
            <person name="Dupes A."/>
            <person name="Elong R."/>
            <person name="Falk J."/>
            <person name="Farina A."/>
            <person name="Faro S."/>
            <person name="Ferguson D."/>
            <person name="Fisher S."/>
            <person name="Foley C.D."/>
            <person name="Franke A."/>
            <person name="Friedrich D."/>
            <person name="Gadbois L."/>
            <person name="Gearin G."/>
            <person name="Gearin C.R."/>
            <person name="Giannoukos G."/>
            <person name="Goode T."/>
            <person name="Graham J."/>
            <person name="Grandbois E."/>
            <person name="Grewal S."/>
            <person name="Gyaltsen K."/>
            <person name="Hafez N."/>
            <person name="Hagos B."/>
            <person name="Hall J."/>
            <person name="Henson C."/>
            <person name="Hollinger A."/>
            <person name="Honan T."/>
            <person name="Huard M.D."/>
            <person name="Hughes L."/>
            <person name="Hurhula B."/>
            <person name="Husby M.E."/>
            <person name="Kamat A."/>
            <person name="Kanga B."/>
            <person name="Kashin S."/>
            <person name="Khazanovich D."/>
            <person name="Kisner P."/>
            <person name="Lance K."/>
            <person name="Lara M."/>
            <person name="Lee W."/>
            <person name="Lennon N."/>
            <person name="Letendre F."/>
            <person name="LeVine R."/>
            <person name="Lipovsky A."/>
            <person name="Liu X."/>
            <person name="Liu J."/>
            <person name="Liu S."/>
            <person name="Lokyitsang T."/>
            <person name="Lokyitsang Y."/>
            <person name="Lubonja R."/>
            <person name="Lui A."/>
            <person name="MacDonald P."/>
            <person name="Magnisalis V."/>
            <person name="Maru K."/>
            <person name="Matthews C."/>
            <person name="McCusker W."/>
            <person name="McDonough S."/>
            <person name="Mehta T."/>
            <person name="Meldrim J."/>
            <person name="Meneus L."/>
            <person name="Mihai O."/>
            <person name="Mihalev A."/>
            <person name="Mihova T."/>
            <person name="Mittelman R."/>
            <person name="Mlenga V."/>
            <person name="Montmayeur A."/>
            <person name="Mulrain L."/>
            <person name="Navidi A."/>
            <person name="Naylor J."/>
            <person name="Negash T."/>
            <person name="Nguyen T."/>
            <person name="Nguyen N."/>
            <person name="Nicol R."/>
            <person name="Norbu C."/>
            <person name="Norbu N."/>
            <person name="Novod N."/>
            <person name="O'Neill B."/>
            <person name="Osman S."/>
            <person name="Markiewicz E."/>
            <person name="Oyono O.L."/>
            <person name="Patti C."/>
            <person name="Phunkhang P."/>
            <person name="Pierre F."/>
            <person name="Priest M."/>
            <person name="Raghuraman S."/>
            <person name="Rege F."/>
            <person name="Reyes R."/>
            <person name="Rise C."/>
            <person name="Rogov P."/>
            <person name="Ross K."/>
            <person name="Ryan E."/>
            <person name="Settipalli S."/>
            <person name="Shea T."/>
            <person name="Sherpa N."/>
            <person name="Shi L."/>
            <person name="Shih D."/>
            <person name="Sparrow T."/>
            <person name="Spaulding J."/>
            <person name="Stalker J."/>
            <person name="Stange-Thomann N."/>
            <person name="Stavropoulos S."/>
            <person name="Stone C."/>
            <person name="Strader C."/>
            <person name="Tesfaye S."/>
            <person name="Thomson T."/>
            <person name="Thoulutsang Y."/>
            <person name="Thoulutsang D."/>
            <person name="Topham K."/>
            <person name="Topping I."/>
            <person name="Tsamla T."/>
            <person name="Vassiliev H."/>
            <person name="Vo A."/>
            <person name="Wangchuk T."/>
            <person name="Wangdi T."/>
            <person name="Weiand M."/>
            <person name="Wilkinson J."/>
            <person name="Wilson A."/>
            <person name="Yadav S."/>
            <person name="Young G."/>
            <person name="Yu Q."/>
            <person name="Zembek L."/>
            <person name="Zhong D."/>
            <person name="Zimmer A."/>
            <person name="Zwirko Z."/>
            <person name="Jaffe D.B."/>
            <person name="Alvarez P."/>
            <person name="Brockman W."/>
            <person name="Butler J."/>
            <person name="Chin C."/>
            <person name="Gnerre S."/>
            <person name="Grabherr M."/>
            <person name="Kleber M."/>
            <person name="Mauceli E."/>
            <person name="MacCallum I."/>
        </authorList>
    </citation>
    <scope>NUCLEOTIDE SEQUENCE [LARGE SCALE GENOMIC DNA]</scope>
    <source>
        <strain evidence="3">Tucson 15010-1051.87</strain>
    </source>
</reference>
<dbReference type="KEGG" id="dvi:6624078"/>
<dbReference type="EMBL" id="CH940647">
    <property type="protein sequence ID" value="EDW69203.1"/>
    <property type="molecule type" value="Genomic_DNA"/>
</dbReference>
<dbReference type="InParanoid" id="B4LF34"/>
<feature type="compositionally biased region" description="Low complexity" evidence="1">
    <location>
        <begin position="131"/>
        <end position="153"/>
    </location>
</feature>
<dbReference type="FunCoup" id="B4LF34">
    <property type="interactions" value="1"/>
</dbReference>
<dbReference type="PhylomeDB" id="B4LF34"/>
<dbReference type="eggNOG" id="ENOG502TBGZ">
    <property type="taxonomic scope" value="Eukaryota"/>
</dbReference>
<evidence type="ECO:0000313" key="3">
    <source>
        <dbReference type="Proteomes" id="UP000008792"/>
    </source>
</evidence>
<sequence>MLRAVISVGQRGKLPLTLLSAKGIVDSIVAHNHVRLSHAYSRPLVRYFASGDNKIKGSVGSSPAGIIGNVGQSTSLGSVTGNESTAYAQTQPEAVGGDPARDGNFSKKTGEIASQVPITPSVTECGKIGTEESSVGAKSSSSSSSSKASESSKPVGQPGDGPTGNKMADDAVKQLQELAANLPSKEQVEKFVFRVVAFLYDLIYLTATWTIRFVDEKIVQNNTVRYYWKRFHEKMEQAKKD</sequence>
<protein>
    <submittedName>
        <fullName evidence="2">Uncharacterized protein</fullName>
    </submittedName>
</protein>
<accession>B4LF34</accession>
<proteinExistence type="predicted"/>
<dbReference type="AlphaFoldDB" id="B4LF34"/>
<dbReference type="HOGENOM" id="CLU_1125543_0_0_1"/>
<dbReference type="OrthoDB" id="7845007at2759"/>